<dbReference type="InterPro" id="IPR009057">
    <property type="entry name" value="Homeodomain-like_sf"/>
</dbReference>
<dbReference type="InterPro" id="IPR050639">
    <property type="entry name" value="SSR_resolvase"/>
</dbReference>
<evidence type="ECO:0000256" key="3">
    <source>
        <dbReference type="ARBA" id="ARBA00023100"/>
    </source>
</evidence>
<dbReference type="GO" id="GO:0003677">
    <property type="term" value="F:DNA binding"/>
    <property type="evidence" value="ECO:0007669"/>
    <property type="project" value="UniProtKB-KW"/>
</dbReference>
<sequence length="214" mass="23605">MMVGYARVSTEEQNLELQTQALRAKGCSRIYEDHGISGLSFSRPGLDAAIESLKPGGVLVVWRLDRLGRSLSHLTQLLDELGERQVGFYSITESMDTTSAGGRLIFHVMGALAEFERSLISERTRAGLAAARAVGKKLGRRPKLSQIQCEEAVALLEQGWSIPKIATQLEVHPRTLERTLRVCLKRNSETCNTAEICLCVQSELPEVPVDTDAR</sequence>
<dbReference type="InterPro" id="IPR006120">
    <property type="entry name" value="Resolvase_HTH_dom"/>
</dbReference>
<evidence type="ECO:0000259" key="8">
    <source>
        <dbReference type="PROSITE" id="PS51736"/>
    </source>
</evidence>
<gene>
    <name evidence="9" type="ORF">C798_06185</name>
</gene>
<dbReference type="SMART" id="SM00857">
    <property type="entry name" value="Resolvase"/>
    <property type="match status" value="1"/>
</dbReference>
<proteinExistence type="inferred from homology"/>
<dbReference type="InterPro" id="IPR006119">
    <property type="entry name" value="Resolv_N"/>
</dbReference>
<dbReference type="GO" id="GO:0000150">
    <property type="term" value="F:DNA strand exchange activity"/>
    <property type="evidence" value="ECO:0007669"/>
    <property type="project" value="UniProtKB-KW"/>
</dbReference>
<comment type="similarity">
    <text evidence="1">Belongs to the site-specific recombinase resolvase family.</text>
</comment>
<dbReference type="PANTHER" id="PTHR30461">
    <property type="entry name" value="DNA-INVERTASE FROM LAMBDOID PROPHAGE"/>
    <property type="match status" value="1"/>
</dbReference>
<dbReference type="PROSITE" id="PS00397">
    <property type="entry name" value="RECOMBINASES_1"/>
    <property type="match status" value="1"/>
</dbReference>
<evidence type="ECO:0000256" key="2">
    <source>
        <dbReference type="ARBA" id="ARBA00022908"/>
    </source>
</evidence>
<keyword evidence="4" id="KW-0238">DNA-binding</keyword>
<keyword evidence="5" id="KW-0233">DNA recombination</keyword>
<keyword evidence="2" id="KW-0229">DNA integration</keyword>
<dbReference type="FunFam" id="3.40.50.1390:FF:000001">
    <property type="entry name" value="DNA recombinase"/>
    <property type="match status" value="1"/>
</dbReference>
<name>A0A6M3ZQX1_9BURK</name>
<feature type="domain" description="Resolvase/invertase-type recombinase catalytic" evidence="8">
    <location>
        <begin position="1"/>
        <end position="135"/>
    </location>
</feature>
<dbReference type="InterPro" id="IPR036162">
    <property type="entry name" value="Resolvase-like_N_sf"/>
</dbReference>
<dbReference type="Gene3D" id="3.40.50.1390">
    <property type="entry name" value="Resolvase, N-terminal catalytic domain"/>
    <property type="match status" value="1"/>
</dbReference>
<dbReference type="Pfam" id="PF00239">
    <property type="entry name" value="Resolvase"/>
    <property type="match status" value="1"/>
</dbReference>
<evidence type="ECO:0000256" key="4">
    <source>
        <dbReference type="ARBA" id="ARBA00023125"/>
    </source>
</evidence>
<dbReference type="InterPro" id="IPR006118">
    <property type="entry name" value="Recombinase_CS"/>
</dbReference>
<protein>
    <submittedName>
        <fullName evidence="9">DNA resolvase</fullName>
    </submittedName>
</protein>
<organism evidence="9 10">
    <name type="scientific">Herbaspirillum rubrisubalbicans Os34</name>
    <dbReference type="NCBI Taxonomy" id="1235827"/>
    <lineage>
        <taxon>Bacteria</taxon>
        <taxon>Pseudomonadati</taxon>
        <taxon>Pseudomonadota</taxon>
        <taxon>Betaproteobacteria</taxon>
        <taxon>Burkholderiales</taxon>
        <taxon>Oxalobacteraceae</taxon>
        <taxon>Herbaspirillum</taxon>
    </lineage>
</organism>
<evidence type="ECO:0000256" key="5">
    <source>
        <dbReference type="ARBA" id="ARBA00023172"/>
    </source>
</evidence>
<dbReference type="PROSITE" id="PS51736">
    <property type="entry name" value="RECOMBINASES_3"/>
    <property type="match status" value="1"/>
</dbReference>
<evidence type="ECO:0000256" key="1">
    <source>
        <dbReference type="ARBA" id="ARBA00009913"/>
    </source>
</evidence>
<accession>A0A6M3ZQX1</accession>
<reference evidence="9 10" key="1">
    <citation type="journal article" date="2012" name="J. Bacteriol.">
        <title>Genome sequence of the pathogenic Herbaspirillum seropedicae strain Os34, isolated from rice roots.</title>
        <authorList>
            <person name="Ye W."/>
            <person name="Ye S."/>
            <person name="Liu J."/>
            <person name="Chang S."/>
            <person name="Chen M."/>
            <person name="Zhu B."/>
            <person name="Guo L."/>
            <person name="An Q."/>
        </authorList>
    </citation>
    <scope>NUCLEOTIDE SEQUENCE [LARGE SCALE GENOMIC DNA]</scope>
    <source>
        <strain evidence="9 10">Os34</strain>
    </source>
</reference>
<dbReference type="Gene3D" id="1.10.10.60">
    <property type="entry name" value="Homeodomain-like"/>
    <property type="match status" value="1"/>
</dbReference>
<dbReference type="PANTHER" id="PTHR30461:SF2">
    <property type="entry name" value="SERINE RECOMBINASE PINE-RELATED"/>
    <property type="match status" value="1"/>
</dbReference>
<dbReference type="SUPFAM" id="SSF53041">
    <property type="entry name" value="Resolvase-like"/>
    <property type="match status" value="1"/>
</dbReference>
<evidence type="ECO:0000313" key="10">
    <source>
        <dbReference type="Proteomes" id="UP000501648"/>
    </source>
</evidence>
<dbReference type="RefSeq" id="WP_017455471.1">
    <property type="nucleotide sequence ID" value="NZ_CP008956.1"/>
</dbReference>
<dbReference type="CDD" id="cd03768">
    <property type="entry name" value="SR_ResInv"/>
    <property type="match status" value="1"/>
</dbReference>
<dbReference type="AlphaFoldDB" id="A0A6M3ZQX1"/>
<dbReference type="EMBL" id="CP008956">
    <property type="protein sequence ID" value="QJP99831.1"/>
    <property type="molecule type" value="Genomic_DNA"/>
</dbReference>
<dbReference type="GO" id="GO:0015074">
    <property type="term" value="P:DNA integration"/>
    <property type="evidence" value="ECO:0007669"/>
    <property type="project" value="UniProtKB-KW"/>
</dbReference>
<dbReference type="Proteomes" id="UP000501648">
    <property type="component" value="Chromosome"/>
</dbReference>
<dbReference type="Pfam" id="PF02796">
    <property type="entry name" value="HTH_7"/>
    <property type="match status" value="1"/>
</dbReference>
<keyword evidence="3" id="KW-0230">DNA invertase</keyword>
<evidence type="ECO:0000256" key="7">
    <source>
        <dbReference type="PROSITE-ProRule" id="PRU10137"/>
    </source>
</evidence>
<feature type="active site" description="O-(5'-phospho-DNA)-serine intermediate" evidence="6 7">
    <location>
        <position position="9"/>
    </location>
</feature>
<dbReference type="SUPFAM" id="SSF46689">
    <property type="entry name" value="Homeodomain-like"/>
    <property type="match status" value="1"/>
</dbReference>
<evidence type="ECO:0000313" key="9">
    <source>
        <dbReference type="EMBL" id="QJP99831.1"/>
    </source>
</evidence>
<evidence type="ECO:0000256" key="6">
    <source>
        <dbReference type="PIRSR" id="PIRSR606118-50"/>
    </source>
</evidence>